<dbReference type="EMBL" id="MHUV01000006">
    <property type="protein sequence ID" value="OHA82512.1"/>
    <property type="molecule type" value="Genomic_DNA"/>
</dbReference>
<comment type="caution">
    <text evidence="2">The sequence shown here is derived from an EMBL/GenBank/DDBJ whole genome shotgun (WGS) entry which is preliminary data.</text>
</comment>
<dbReference type="InterPro" id="IPR007278">
    <property type="entry name" value="DUF397"/>
</dbReference>
<reference evidence="2 3" key="1">
    <citation type="journal article" date="2016" name="Nat. Commun.">
        <title>Thousands of microbial genomes shed light on interconnected biogeochemical processes in an aquifer system.</title>
        <authorList>
            <person name="Anantharaman K."/>
            <person name="Brown C.T."/>
            <person name="Hug L.A."/>
            <person name="Sharon I."/>
            <person name="Castelle C.J."/>
            <person name="Probst A.J."/>
            <person name="Thomas B.C."/>
            <person name="Singh A."/>
            <person name="Wilkins M.J."/>
            <person name="Karaoz U."/>
            <person name="Brodie E.L."/>
            <person name="Williams K.H."/>
            <person name="Hubbard S.S."/>
            <person name="Banfield J.F."/>
        </authorList>
    </citation>
    <scope>NUCLEOTIDE SEQUENCE [LARGE SCALE GENOMIC DNA]</scope>
</reference>
<evidence type="ECO:0000313" key="2">
    <source>
        <dbReference type="EMBL" id="OHA82512.1"/>
    </source>
</evidence>
<dbReference type="AlphaFoldDB" id="A0A1G2SCR2"/>
<dbReference type="Proteomes" id="UP000178817">
    <property type="component" value="Unassembled WGS sequence"/>
</dbReference>
<evidence type="ECO:0000259" key="1">
    <source>
        <dbReference type="Pfam" id="PF04149"/>
    </source>
</evidence>
<evidence type="ECO:0000313" key="3">
    <source>
        <dbReference type="Proteomes" id="UP000178817"/>
    </source>
</evidence>
<organism evidence="2 3">
    <name type="scientific">Candidatus Yonathbacteria bacterium RIFCSPLOWO2_01_FULL_43_27</name>
    <dbReference type="NCBI Taxonomy" id="1802726"/>
    <lineage>
        <taxon>Bacteria</taxon>
        <taxon>Candidatus Yonathiibacteriota</taxon>
    </lineage>
</organism>
<dbReference type="Pfam" id="PF04149">
    <property type="entry name" value="DUF397"/>
    <property type="match status" value="1"/>
</dbReference>
<feature type="domain" description="DUF397" evidence="1">
    <location>
        <begin position="21"/>
        <end position="67"/>
    </location>
</feature>
<dbReference type="STRING" id="1802726.A3B07_02725"/>
<protein>
    <recommendedName>
        <fullName evidence="1">DUF397 domain-containing protein</fullName>
    </recommendedName>
</protein>
<proteinExistence type="predicted"/>
<name>A0A1G2SCR2_9BACT</name>
<gene>
    <name evidence="2" type="ORF">A3B07_02725</name>
</gene>
<accession>A0A1G2SCR2</accession>
<sequence>MNKKKSAPSHNPFAEEGFKLSSYTHKCCCVAVRIRGNMVDIRDTKNPNGPTISYNKKEWSAFLKGVKNNEFDV</sequence>